<sequence>SQSTFAAITGISSRNPQKGVSYEKRIGNGGTHRLRNETPNIREHSKLVKTDRSSWDPFHTAKDAKENAEQFDELEVIDIIPKSISLSPGISARFELDNTTYVTGDTWEVSDNNLATIVDKEDGTAIVTPKATGQFEIIFTKSTGEEANLFVGRATVVGVPIHTHRSLGEGGPAFAVYGSE</sequence>
<feature type="region of interest" description="Disordered" evidence="1">
    <location>
        <begin position="1"/>
        <end position="39"/>
    </location>
</feature>
<feature type="non-terminal residue" evidence="2">
    <location>
        <position position="1"/>
    </location>
</feature>
<accession>A0A0F8YW70</accession>
<organism evidence="2">
    <name type="scientific">marine sediment metagenome</name>
    <dbReference type="NCBI Taxonomy" id="412755"/>
    <lineage>
        <taxon>unclassified sequences</taxon>
        <taxon>metagenomes</taxon>
        <taxon>ecological metagenomes</taxon>
    </lineage>
</organism>
<comment type="caution">
    <text evidence="2">The sequence shown here is derived from an EMBL/GenBank/DDBJ whole genome shotgun (WGS) entry which is preliminary data.</text>
</comment>
<evidence type="ECO:0000256" key="1">
    <source>
        <dbReference type="SAM" id="MobiDB-lite"/>
    </source>
</evidence>
<evidence type="ECO:0000313" key="2">
    <source>
        <dbReference type="EMBL" id="KKK52266.1"/>
    </source>
</evidence>
<feature type="compositionally biased region" description="Polar residues" evidence="1">
    <location>
        <begin position="1"/>
        <end position="18"/>
    </location>
</feature>
<dbReference type="AlphaFoldDB" id="A0A0F8YW70"/>
<proteinExistence type="predicted"/>
<dbReference type="EMBL" id="LAZR01067107">
    <property type="protein sequence ID" value="KKK52266.1"/>
    <property type="molecule type" value="Genomic_DNA"/>
</dbReference>
<gene>
    <name evidence="2" type="ORF">LCGC14_3106660</name>
</gene>
<reference evidence="2" key="1">
    <citation type="journal article" date="2015" name="Nature">
        <title>Complex archaea that bridge the gap between prokaryotes and eukaryotes.</title>
        <authorList>
            <person name="Spang A."/>
            <person name="Saw J.H."/>
            <person name="Jorgensen S.L."/>
            <person name="Zaremba-Niedzwiedzka K."/>
            <person name="Martijn J."/>
            <person name="Lind A.E."/>
            <person name="van Eijk R."/>
            <person name="Schleper C."/>
            <person name="Guy L."/>
            <person name="Ettema T.J."/>
        </authorList>
    </citation>
    <scope>NUCLEOTIDE SEQUENCE</scope>
</reference>
<protein>
    <submittedName>
        <fullName evidence="2">Uncharacterized protein</fullName>
    </submittedName>
</protein>
<name>A0A0F8YW70_9ZZZZ</name>